<dbReference type="RefSeq" id="WP_246917880.1">
    <property type="nucleotide sequence ID" value="NZ_CP090145.1"/>
</dbReference>
<feature type="region of interest" description="Disordered" evidence="1">
    <location>
        <begin position="31"/>
        <end position="76"/>
    </location>
</feature>
<evidence type="ECO:0000313" key="3">
    <source>
        <dbReference type="EMBL" id="UOX34815.1"/>
    </source>
</evidence>
<dbReference type="PROSITE" id="PS51257">
    <property type="entry name" value="PROKAR_LIPOPROTEIN"/>
    <property type="match status" value="1"/>
</dbReference>
<organism evidence="3 4">
    <name type="scientific">Flavobacterium sediminilitoris</name>
    <dbReference type="NCBI Taxonomy" id="2024526"/>
    <lineage>
        <taxon>Bacteria</taxon>
        <taxon>Pseudomonadati</taxon>
        <taxon>Bacteroidota</taxon>
        <taxon>Flavobacteriia</taxon>
        <taxon>Flavobacteriales</taxon>
        <taxon>Flavobacteriaceae</taxon>
        <taxon>Flavobacterium</taxon>
    </lineage>
</organism>
<evidence type="ECO:0000256" key="2">
    <source>
        <dbReference type="SAM" id="SignalP"/>
    </source>
</evidence>
<gene>
    <name evidence="3" type="ORF">LXD69_04725</name>
</gene>
<reference evidence="3" key="1">
    <citation type="submission" date="2021-12" db="EMBL/GenBank/DDBJ databases">
        <authorList>
            <person name="Cha I.-T."/>
            <person name="Lee K.-E."/>
            <person name="Park S.-J."/>
        </authorList>
    </citation>
    <scope>NUCLEOTIDE SEQUENCE</scope>
    <source>
        <strain evidence="3">YSM-43</strain>
    </source>
</reference>
<feature type="chain" id="PRO_5047036514" description="Secreted protein" evidence="2">
    <location>
        <begin position="20"/>
        <end position="76"/>
    </location>
</feature>
<keyword evidence="4" id="KW-1185">Reference proteome</keyword>
<accession>A0ABY4HPK5</accession>
<feature type="compositionally biased region" description="Polar residues" evidence="1">
    <location>
        <begin position="31"/>
        <end position="43"/>
    </location>
</feature>
<feature type="signal peptide" evidence="2">
    <location>
        <begin position="1"/>
        <end position="19"/>
    </location>
</feature>
<reference evidence="3" key="2">
    <citation type="submission" date="2022-04" db="EMBL/GenBank/DDBJ databases">
        <title>Complete Genome Sequence of Flavobacterium sediminilitoris YSM-43, Isolated from a Tidal Sediment.</title>
        <authorList>
            <person name="Lee P.A."/>
        </authorList>
    </citation>
    <scope>NUCLEOTIDE SEQUENCE</scope>
    <source>
        <strain evidence="3">YSM-43</strain>
    </source>
</reference>
<proteinExistence type="predicted"/>
<evidence type="ECO:0000313" key="4">
    <source>
        <dbReference type="Proteomes" id="UP000830454"/>
    </source>
</evidence>
<dbReference type="Proteomes" id="UP000830454">
    <property type="component" value="Chromosome"/>
</dbReference>
<evidence type="ECO:0000256" key="1">
    <source>
        <dbReference type="SAM" id="MobiDB-lite"/>
    </source>
</evidence>
<dbReference type="EMBL" id="CP090145">
    <property type="protein sequence ID" value="UOX34815.1"/>
    <property type="molecule type" value="Genomic_DNA"/>
</dbReference>
<name>A0ABY4HPK5_9FLAO</name>
<keyword evidence="2" id="KW-0732">Signal</keyword>
<protein>
    <recommendedName>
        <fullName evidence="5">Secreted protein</fullName>
    </recommendedName>
</protein>
<evidence type="ECO:0008006" key="5">
    <source>
        <dbReference type="Google" id="ProtNLM"/>
    </source>
</evidence>
<sequence>MKKAILFIGMLFGFSILMTSCTTDEYDQQMETSTYEVDNSSLNRDGDDGTTDTTGTTNSDTDELDETDPIVKPKKD</sequence>